<dbReference type="PROSITE" id="PS51898">
    <property type="entry name" value="TYR_RECOMBINASE"/>
    <property type="match status" value="1"/>
</dbReference>
<gene>
    <name evidence="9" type="ORF">HDF15_004474</name>
</gene>
<sequence length="400" mass="45350">MTTRRTKGSGSIYKRPDSAVYWLKYSRHGKPYRESSGETDLRKAERKLKVRLSEITTGQFIGPQAERIKVAELADDFLREYRINERKSIDDATARWNLHLKPFFGHWKAVDVSSNSISEYIDQRQQEGAKNATINREVAALKRMFRLGQQSTPAKVLRMPHFPHLRENNVRKGFLEDSQYNKLVAGTELWFRALVECGRTYGWRISELLTMKVGQIDLLQRVIRLDPGTTKNSDGREVFLTDALHSLLTACVTGKAKDDAVFTRPNGIAVRSFRDAWEKACVNAGVGQFVCYSCSKSMSSESPCGKCNGKRAKYSGLIFHDLRRTAARNLRRAGISETVIMKIGGWRTRSVFERYAIVSRGDIVEAMQKLETNRRETEQGHDIGHVGESAPNSSTPIIIN</sequence>
<dbReference type="SUPFAM" id="SSF56349">
    <property type="entry name" value="DNA breaking-rejoining enzymes"/>
    <property type="match status" value="1"/>
</dbReference>
<dbReference type="InterPro" id="IPR002104">
    <property type="entry name" value="Integrase_catalytic"/>
</dbReference>
<dbReference type="GO" id="GO:0006310">
    <property type="term" value="P:DNA recombination"/>
    <property type="evidence" value="ECO:0007669"/>
    <property type="project" value="UniProtKB-KW"/>
</dbReference>
<dbReference type="InterPro" id="IPR050090">
    <property type="entry name" value="Tyrosine_recombinase_XerCD"/>
</dbReference>
<evidence type="ECO:0000256" key="2">
    <source>
        <dbReference type="ARBA" id="ARBA00022908"/>
    </source>
</evidence>
<evidence type="ECO:0000256" key="5">
    <source>
        <dbReference type="PROSITE-ProRule" id="PRU01248"/>
    </source>
</evidence>
<dbReference type="GO" id="GO:0015074">
    <property type="term" value="P:DNA integration"/>
    <property type="evidence" value="ECO:0007669"/>
    <property type="project" value="UniProtKB-KW"/>
</dbReference>
<feature type="domain" description="Core-binding (CB)" evidence="8">
    <location>
        <begin position="68"/>
        <end position="149"/>
    </location>
</feature>
<evidence type="ECO:0000256" key="4">
    <source>
        <dbReference type="ARBA" id="ARBA00023172"/>
    </source>
</evidence>
<dbReference type="Gene3D" id="1.10.443.10">
    <property type="entry name" value="Intergrase catalytic core"/>
    <property type="match status" value="1"/>
</dbReference>
<feature type="compositionally biased region" description="Basic and acidic residues" evidence="6">
    <location>
        <begin position="376"/>
        <end position="385"/>
    </location>
</feature>
<dbReference type="InterPro" id="IPR013762">
    <property type="entry name" value="Integrase-like_cat_sf"/>
</dbReference>
<dbReference type="PANTHER" id="PTHR30349">
    <property type="entry name" value="PHAGE INTEGRASE-RELATED"/>
    <property type="match status" value="1"/>
</dbReference>
<dbReference type="Pfam" id="PF00589">
    <property type="entry name" value="Phage_integrase"/>
    <property type="match status" value="1"/>
</dbReference>
<dbReference type="RefSeq" id="WP_184259364.1">
    <property type="nucleotide sequence ID" value="NZ_JACHIO010000023.1"/>
</dbReference>
<organism evidence="9 10">
    <name type="scientific">Granulicella mallensis</name>
    <dbReference type="NCBI Taxonomy" id="940614"/>
    <lineage>
        <taxon>Bacteria</taxon>
        <taxon>Pseudomonadati</taxon>
        <taxon>Acidobacteriota</taxon>
        <taxon>Terriglobia</taxon>
        <taxon>Terriglobales</taxon>
        <taxon>Acidobacteriaceae</taxon>
        <taxon>Granulicella</taxon>
    </lineage>
</organism>
<reference evidence="9 10" key="1">
    <citation type="submission" date="2020-08" db="EMBL/GenBank/DDBJ databases">
        <title>Genomic Encyclopedia of Type Strains, Phase IV (KMG-V): Genome sequencing to study the core and pangenomes of soil and plant-associated prokaryotes.</title>
        <authorList>
            <person name="Whitman W."/>
        </authorList>
    </citation>
    <scope>NUCLEOTIDE SEQUENCE [LARGE SCALE GENOMIC DNA]</scope>
    <source>
        <strain evidence="9 10">X5P3</strain>
    </source>
</reference>
<name>A0A7W7ZUQ0_9BACT</name>
<evidence type="ECO:0000256" key="3">
    <source>
        <dbReference type="ARBA" id="ARBA00023125"/>
    </source>
</evidence>
<dbReference type="InterPro" id="IPR010998">
    <property type="entry name" value="Integrase_recombinase_N"/>
</dbReference>
<accession>A0A7W7ZUQ0</accession>
<evidence type="ECO:0000313" key="9">
    <source>
        <dbReference type="EMBL" id="MBB5066102.1"/>
    </source>
</evidence>
<dbReference type="InterPro" id="IPR044068">
    <property type="entry name" value="CB"/>
</dbReference>
<proteinExistence type="inferred from homology"/>
<dbReference type="GO" id="GO:0003677">
    <property type="term" value="F:DNA binding"/>
    <property type="evidence" value="ECO:0007669"/>
    <property type="project" value="UniProtKB-UniRule"/>
</dbReference>
<keyword evidence="3 5" id="KW-0238">DNA-binding</keyword>
<feature type="compositionally biased region" description="Polar residues" evidence="6">
    <location>
        <begin position="390"/>
        <end position="400"/>
    </location>
</feature>
<comment type="caution">
    <text evidence="9">The sequence shown here is derived from an EMBL/GenBank/DDBJ whole genome shotgun (WGS) entry which is preliminary data.</text>
</comment>
<evidence type="ECO:0000259" key="7">
    <source>
        <dbReference type="PROSITE" id="PS51898"/>
    </source>
</evidence>
<dbReference type="Gene3D" id="1.10.150.130">
    <property type="match status" value="1"/>
</dbReference>
<evidence type="ECO:0000313" key="10">
    <source>
        <dbReference type="Proteomes" id="UP000584867"/>
    </source>
</evidence>
<feature type="region of interest" description="Disordered" evidence="6">
    <location>
        <begin position="376"/>
        <end position="400"/>
    </location>
</feature>
<keyword evidence="2" id="KW-0229">DNA integration</keyword>
<dbReference type="Proteomes" id="UP000584867">
    <property type="component" value="Unassembled WGS sequence"/>
</dbReference>
<evidence type="ECO:0000256" key="6">
    <source>
        <dbReference type="SAM" id="MobiDB-lite"/>
    </source>
</evidence>
<protein>
    <submittedName>
        <fullName evidence="9">Integrase</fullName>
    </submittedName>
</protein>
<dbReference type="EMBL" id="JACHIO010000023">
    <property type="protein sequence ID" value="MBB5066102.1"/>
    <property type="molecule type" value="Genomic_DNA"/>
</dbReference>
<keyword evidence="4" id="KW-0233">DNA recombination</keyword>
<evidence type="ECO:0000256" key="1">
    <source>
        <dbReference type="ARBA" id="ARBA00008857"/>
    </source>
</evidence>
<dbReference type="PANTHER" id="PTHR30349:SF41">
    <property type="entry name" value="INTEGRASE_RECOMBINASE PROTEIN MJ0367-RELATED"/>
    <property type="match status" value="1"/>
</dbReference>
<comment type="similarity">
    <text evidence="1">Belongs to the 'phage' integrase family.</text>
</comment>
<dbReference type="InterPro" id="IPR011010">
    <property type="entry name" value="DNA_brk_join_enz"/>
</dbReference>
<dbReference type="AlphaFoldDB" id="A0A7W7ZUQ0"/>
<feature type="domain" description="Tyr recombinase" evidence="7">
    <location>
        <begin position="170"/>
        <end position="368"/>
    </location>
</feature>
<dbReference type="PROSITE" id="PS51900">
    <property type="entry name" value="CB"/>
    <property type="match status" value="1"/>
</dbReference>
<evidence type="ECO:0000259" key="8">
    <source>
        <dbReference type="PROSITE" id="PS51900"/>
    </source>
</evidence>